<dbReference type="AlphaFoldDB" id="A0A7Z9BUQ7"/>
<accession>A0A7Z9BUQ7</accession>
<keyword evidence="2" id="KW-1185">Reference proteome</keyword>
<protein>
    <submittedName>
        <fullName evidence="1">CRISPR-associated protein Csc2</fullName>
    </submittedName>
</protein>
<comment type="caution">
    <text evidence="1">The sequence shown here is derived from an EMBL/GenBank/DDBJ whole genome shotgun (WGS) entry which is preliminary data.</text>
</comment>
<dbReference type="NCBIfam" id="TIGR03157">
    <property type="entry name" value="cas_Csc2"/>
    <property type="match status" value="1"/>
</dbReference>
<dbReference type="InterPro" id="IPR017574">
    <property type="entry name" value="CRISPR-assoc_prot_Cas7/Csc2"/>
</dbReference>
<gene>
    <name evidence="1" type="ORF">PL9631_400020</name>
</gene>
<dbReference type="Pfam" id="PF18320">
    <property type="entry name" value="Csc2"/>
    <property type="match status" value="1"/>
</dbReference>
<dbReference type="OrthoDB" id="560233at2"/>
<reference evidence="1" key="1">
    <citation type="submission" date="2019-10" db="EMBL/GenBank/DDBJ databases">
        <authorList>
            <consortium name="Genoscope - CEA"/>
            <person name="William W."/>
        </authorList>
    </citation>
    <scope>NUCLEOTIDE SEQUENCE [LARGE SCALE GENOMIC DNA]</scope>
    <source>
        <strain evidence="1">BBR_PRJEB10994</strain>
    </source>
</reference>
<name>A0A7Z9BUQ7_9CYAN</name>
<dbReference type="Proteomes" id="UP000182190">
    <property type="component" value="Unassembled WGS sequence"/>
</dbReference>
<dbReference type="RefSeq" id="WP_083617786.1">
    <property type="nucleotide sequence ID" value="NZ_LR735002.1"/>
</dbReference>
<proteinExistence type="predicted"/>
<evidence type="ECO:0000313" key="2">
    <source>
        <dbReference type="Proteomes" id="UP000182190"/>
    </source>
</evidence>
<dbReference type="EMBL" id="CZCS02000180">
    <property type="protein sequence ID" value="VXD18530.1"/>
    <property type="molecule type" value="Genomic_DNA"/>
</dbReference>
<evidence type="ECO:0000313" key="1">
    <source>
        <dbReference type="EMBL" id="VXD18530.1"/>
    </source>
</evidence>
<sequence length="345" mass="39070">MAILETLKPQFHVNIPPFASSKYIHFLMLRHSQSFPVFQTDGILNTTRTQAGLNTSDFIARIVMFKRKQVSPERLIGRELLRSINLIDGEDKKADNFCRYGGEQFCGKCPDCVIYGFAVGDSGSERSKVYSDSAFSLTPYQDSRKSFSFNALGEAGTMILDYDDPKRSEDKKTRTSINEQEHILPEIVFPTVETLRDPTFEGFIYVLGNLLRTRRYGAQESRTGKMTNHILGIAFCDGEIFSNLHFTQAIYDQLKPDINAPISDILTKATEVADHLIKKEPVRKSQVILRPQLDELLTEVSAIYQDETRLRETLTTLYQQTKSYAETYGALTTKEKGKNKGKSSS</sequence>
<organism evidence="1 2">
    <name type="scientific">Planktothrix paucivesiculata PCC 9631</name>
    <dbReference type="NCBI Taxonomy" id="671071"/>
    <lineage>
        <taxon>Bacteria</taxon>
        <taxon>Bacillati</taxon>
        <taxon>Cyanobacteriota</taxon>
        <taxon>Cyanophyceae</taxon>
        <taxon>Oscillatoriophycideae</taxon>
        <taxon>Oscillatoriales</taxon>
        <taxon>Microcoleaceae</taxon>
        <taxon>Planktothrix</taxon>
    </lineage>
</organism>